<keyword evidence="2" id="KW-0472">Membrane</keyword>
<protein>
    <submittedName>
        <fullName evidence="3">WGS project CABT00000000 data, contig 2.11</fullName>
    </submittedName>
</protein>
<feature type="transmembrane region" description="Helical" evidence="2">
    <location>
        <begin position="586"/>
        <end position="605"/>
    </location>
</feature>
<evidence type="ECO:0000313" key="4">
    <source>
        <dbReference type="Proteomes" id="UP000001881"/>
    </source>
</evidence>
<feature type="transmembrane region" description="Helical" evidence="2">
    <location>
        <begin position="562"/>
        <end position="580"/>
    </location>
</feature>
<feature type="region of interest" description="Disordered" evidence="1">
    <location>
        <begin position="10"/>
        <end position="63"/>
    </location>
</feature>
<dbReference type="VEuPathDB" id="FungiDB:SMAC_02714"/>
<dbReference type="eggNOG" id="ENOG502RJH7">
    <property type="taxonomic scope" value="Eukaryota"/>
</dbReference>
<name>F7VX94_SORMK</name>
<dbReference type="HOGENOM" id="CLU_419878_0_0_1"/>
<accession>F7VX94</accession>
<organism evidence="3 4">
    <name type="scientific">Sordaria macrospora (strain ATCC MYA-333 / DSM 997 / K(L3346) / K-hell)</name>
    <dbReference type="NCBI Taxonomy" id="771870"/>
    <lineage>
        <taxon>Eukaryota</taxon>
        <taxon>Fungi</taxon>
        <taxon>Dikarya</taxon>
        <taxon>Ascomycota</taxon>
        <taxon>Pezizomycotina</taxon>
        <taxon>Sordariomycetes</taxon>
        <taxon>Sordariomycetidae</taxon>
        <taxon>Sordariales</taxon>
        <taxon>Sordariaceae</taxon>
        <taxon>Sordaria</taxon>
    </lineage>
</organism>
<dbReference type="OrthoDB" id="4589574at2759"/>
<feature type="region of interest" description="Disordered" evidence="1">
    <location>
        <begin position="105"/>
        <end position="128"/>
    </location>
</feature>
<comment type="caution">
    <text evidence="3">The sequence shown here is derived from an EMBL/GenBank/DDBJ whole genome shotgun (WGS) entry which is preliminary data.</text>
</comment>
<reference evidence="3 4" key="1">
    <citation type="journal article" date="2010" name="PLoS Genet.">
        <title>De novo assembly of a 40 Mb eukaryotic genome from short sequence reads: Sordaria macrospora, a model organism for fungal morphogenesis.</title>
        <authorList>
            <person name="Nowrousian M."/>
            <person name="Stajich J."/>
            <person name="Chu M."/>
            <person name="Engh I."/>
            <person name="Espagne E."/>
            <person name="Halliday K."/>
            <person name="Kamerewerd J."/>
            <person name="Kempken F."/>
            <person name="Knab B."/>
            <person name="Kuo H.C."/>
            <person name="Osiewacz H.D."/>
            <person name="Poeggeler S."/>
            <person name="Read N."/>
            <person name="Seiler S."/>
            <person name="Smith K."/>
            <person name="Zickler D."/>
            <person name="Kueck U."/>
            <person name="Freitag M."/>
        </authorList>
    </citation>
    <scope>NUCLEOTIDE SEQUENCE [LARGE SCALE GENOMIC DNA]</scope>
    <source>
        <strain evidence="4">ATCC MYA-333 / DSM 997 / K(L3346) / K-hell</strain>
        <tissue evidence="3">Mycelium</tissue>
    </source>
</reference>
<keyword evidence="2" id="KW-0812">Transmembrane</keyword>
<dbReference type="EMBL" id="CABT02000011">
    <property type="protein sequence ID" value="CCC10136.1"/>
    <property type="molecule type" value="Genomic_DNA"/>
</dbReference>
<feature type="compositionally biased region" description="Low complexity" evidence="1">
    <location>
        <begin position="114"/>
        <end position="128"/>
    </location>
</feature>
<dbReference type="AlphaFoldDB" id="F7VX94"/>
<evidence type="ECO:0000256" key="1">
    <source>
        <dbReference type="SAM" id="MobiDB-lite"/>
    </source>
</evidence>
<evidence type="ECO:0000256" key="2">
    <source>
        <dbReference type="SAM" id="Phobius"/>
    </source>
</evidence>
<feature type="transmembrane region" description="Helical" evidence="2">
    <location>
        <begin position="528"/>
        <end position="550"/>
    </location>
</feature>
<keyword evidence="2" id="KW-1133">Transmembrane helix</keyword>
<keyword evidence="4" id="KW-1185">Reference proteome</keyword>
<feature type="region of interest" description="Disordered" evidence="1">
    <location>
        <begin position="614"/>
        <end position="637"/>
    </location>
</feature>
<dbReference type="InParanoid" id="F7VX94"/>
<dbReference type="Proteomes" id="UP000001881">
    <property type="component" value="Unassembled WGS sequence"/>
</dbReference>
<evidence type="ECO:0000313" key="3">
    <source>
        <dbReference type="EMBL" id="CCC10136.1"/>
    </source>
</evidence>
<gene>
    <name evidence="3" type="ORF">SMAC_02714</name>
</gene>
<proteinExistence type="predicted"/>
<sequence length="653" mass="73720">MRTKEILRKLARRKRGRLDDGATTATPLVEDKLSTADTLPAEDPSISESDEKYTDDPNPQPQPVEIVWPTFIRPCHVYSGVIPCESDPMVCRSLCERIKITVGGGGGSGGGGHRQQQYQHQQSSSVTTTSGPATKVFFLHKRLLCEYSEYFSTALSPRNRDVFVEAETGHFVFDDDDDDPDDFYRWAVWLYVCSGCKLSAIYEFQNNHRCSPSRLEEFASKSDDAAGEGEGEREQHLYAPYGLPQHPPCMSLSDQTGVDRDHWRTTFNVIAATEEEGEPADIRRDEAERTVRLHMPFACKMSSPSPVTGWFCARDSGEGDSNAAKDPNAALEAAAAYMFGYRILSRAYRLFALAHFIQHVDLLTEDYQDELQNLLHEVFPVGSEAHRFLTVWVAWLRWKQRLPNNDEPGDRSRTSGQRSRETDAFFNMFQMMGYRKGSEAADPRRYPLFHWEQECSKGLPGDRTYCDHTESLQWHGSVVNITEQMAPNLLPPMVTNAPPSGRSSTRPLATGDSRWEIFFGLSKDFVTFWSQVLWLWGPFIILAFAADTFAQDKHHLIEFSGKVLGAVFAAMVLLAAWYKYPGWEWVIGLTMLLGVPKACGSFIWAQHCLKRQQQQQPKSRGKSTKSQAPDCAKKRPPLGLSSCCSSRQFSGHY</sequence>